<dbReference type="GO" id="GO:0048306">
    <property type="term" value="F:calcium-dependent protein binding"/>
    <property type="evidence" value="ECO:0007669"/>
    <property type="project" value="TreeGrafter"/>
</dbReference>
<dbReference type="GeneTree" id="ENSGT00940000161997"/>
<dbReference type="GO" id="GO:0044548">
    <property type="term" value="F:S100 protein binding"/>
    <property type="evidence" value="ECO:0007669"/>
    <property type="project" value="TreeGrafter"/>
</dbReference>
<accession>A0A8C4ZLH3</accession>
<reference evidence="6" key="1">
    <citation type="submission" date="2025-08" db="UniProtKB">
        <authorList>
            <consortium name="Ensembl"/>
        </authorList>
    </citation>
    <scope>IDENTIFICATION</scope>
</reference>
<evidence type="ECO:0000259" key="5">
    <source>
        <dbReference type="PROSITE" id="PS50222"/>
    </source>
</evidence>
<reference evidence="6" key="2">
    <citation type="submission" date="2025-09" db="UniProtKB">
        <authorList>
            <consortium name="Ensembl"/>
        </authorList>
    </citation>
    <scope>IDENTIFICATION</scope>
</reference>
<dbReference type="InterPro" id="IPR002048">
    <property type="entry name" value="EF_hand_dom"/>
</dbReference>
<keyword evidence="7" id="KW-1185">Reference proteome</keyword>
<dbReference type="SMART" id="SM01394">
    <property type="entry name" value="S_100"/>
    <property type="match status" value="1"/>
</dbReference>
<evidence type="ECO:0000313" key="6">
    <source>
        <dbReference type="Ensembl" id="ENSGMOP00000016208.2"/>
    </source>
</evidence>
<dbReference type="GO" id="GO:0050786">
    <property type="term" value="F:RAGE receptor binding"/>
    <property type="evidence" value="ECO:0007669"/>
    <property type="project" value="TreeGrafter"/>
</dbReference>
<dbReference type="InterPro" id="IPR001751">
    <property type="entry name" value="S100/CaBP7/8-like_CS"/>
</dbReference>
<evidence type="ECO:0000256" key="2">
    <source>
        <dbReference type="ARBA" id="ARBA00022723"/>
    </source>
</evidence>
<dbReference type="Gene3D" id="1.10.238.10">
    <property type="entry name" value="EF-hand"/>
    <property type="match status" value="1"/>
</dbReference>
<comment type="similarity">
    <text evidence="1">Belongs to the S-100 family.</text>
</comment>
<dbReference type="Proteomes" id="UP000694546">
    <property type="component" value="Chromosome 13"/>
</dbReference>
<keyword evidence="2" id="KW-0479">Metal-binding</keyword>
<dbReference type="PROSITE" id="PS50222">
    <property type="entry name" value="EF_HAND_2"/>
    <property type="match status" value="1"/>
</dbReference>
<protein>
    <recommendedName>
        <fullName evidence="5">EF-hand domain-containing protein</fullName>
    </recommendedName>
</protein>
<dbReference type="PROSITE" id="PS00303">
    <property type="entry name" value="S100_CABP"/>
    <property type="match status" value="1"/>
</dbReference>
<dbReference type="GO" id="GO:0005634">
    <property type="term" value="C:nucleus"/>
    <property type="evidence" value="ECO:0007669"/>
    <property type="project" value="TreeGrafter"/>
</dbReference>
<dbReference type="CDD" id="cd00213">
    <property type="entry name" value="S-100"/>
    <property type="match status" value="1"/>
</dbReference>
<keyword evidence="3" id="KW-0677">Repeat</keyword>
<evidence type="ECO:0000313" key="7">
    <source>
        <dbReference type="Proteomes" id="UP000694546"/>
    </source>
</evidence>
<evidence type="ECO:0000256" key="3">
    <source>
        <dbReference type="ARBA" id="ARBA00022737"/>
    </source>
</evidence>
<sequence length="143" mass="16173">MEQAIVAIINVFHKYSGNKSKLKKAELKHLINNEMSQFIMKIEENDTLDRLFADLDQNGDLEIDFQEFISLIAMASSWAAAWGAGCPPQNALTTNQQIQESIKGNACVWRVRWLYQMTSPRVRQAGEQLSFSGGPQDLLNLNE</sequence>
<dbReference type="InterPro" id="IPR034325">
    <property type="entry name" value="S-100_dom"/>
</dbReference>
<keyword evidence="4" id="KW-0106">Calcium</keyword>
<dbReference type="GO" id="GO:0005615">
    <property type="term" value="C:extracellular space"/>
    <property type="evidence" value="ECO:0007669"/>
    <property type="project" value="TreeGrafter"/>
</dbReference>
<proteinExistence type="inferred from homology"/>
<dbReference type="GO" id="GO:0043123">
    <property type="term" value="P:positive regulation of canonical NF-kappaB signal transduction"/>
    <property type="evidence" value="ECO:0007669"/>
    <property type="project" value="TreeGrafter"/>
</dbReference>
<dbReference type="GO" id="GO:0005737">
    <property type="term" value="C:cytoplasm"/>
    <property type="evidence" value="ECO:0007669"/>
    <property type="project" value="TreeGrafter"/>
</dbReference>
<evidence type="ECO:0000256" key="1">
    <source>
        <dbReference type="ARBA" id="ARBA00007323"/>
    </source>
</evidence>
<dbReference type="GO" id="GO:0008284">
    <property type="term" value="P:positive regulation of cell population proliferation"/>
    <property type="evidence" value="ECO:0007669"/>
    <property type="project" value="TreeGrafter"/>
</dbReference>
<dbReference type="Pfam" id="PF01023">
    <property type="entry name" value="S_100"/>
    <property type="match status" value="1"/>
</dbReference>
<evidence type="ECO:0000256" key="4">
    <source>
        <dbReference type="ARBA" id="ARBA00022837"/>
    </source>
</evidence>
<dbReference type="SUPFAM" id="SSF47473">
    <property type="entry name" value="EF-hand"/>
    <property type="match status" value="1"/>
</dbReference>
<dbReference type="InterPro" id="IPR011992">
    <property type="entry name" value="EF-hand-dom_pair"/>
</dbReference>
<dbReference type="AlphaFoldDB" id="A0A8C4ZLH3"/>
<dbReference type="GO" id="GO:0005509">
    <property type="term" value="F:calcium ion binding"/>
    <property type="evidence" value="ECO:0007669"/>
    <property type="project" value="InterPro"/>
</dbReference>
<dbReference type="GO" id="GO:0046914">
    <property type="term" value="F:transition metal ion binding"/>
    <property type="evidence" value="ECO:0007669"/>
    <property type="project" value="InterPro"/>
</dbReference>
<name>A0A8C4ZLH3_GADMO</name>
<dbReference type="PANTHER" id="PTHR11639:SF142">
    <property type="entry name" value="PROTEIN S100-B"/>
    <property type="match status" value="1"/>
</dbReference>
<dbReference type="InterPro" id="IPR013787">
    <property type="entry name" value="S100_Ca-bd_sub"/>
</dbReference>
<feature type="domain" description="EF-hand" evidence="5">
    <location>
        <begin position="43"/>
        <end position="78"/>
    </location>
</feature>
<dbReference type="PANTHER" id="PTHR11639">
    <property type="entry name" value="S100 CALCIUM-BINDING PROTEIN"/>
    <property type="match status" value="1"/>
</dbReference>
<dbReference type="Ensembl" id="ENSGMOT00000016623.2">
    <property type="protein sequence ID" value="ENSGMOP00000016208.2"/>
    <property type="gene ID" value="ENSGMOG00000015150.2"/>
</dbReference>
<organism evidence="6 7">
    <name type="scientific">Gadus morhua</name>
    <name type="common">Atlantic cod</name>
    <dbReference type="NCBI Taxonomy" id="8049"/>
    <lineage>
        <taxon>Eukaryota</taxon>
        <taxon>Metazoa</taxon>
        <taxon>Chordata</taxon>
        <taxon>Craniata</taxon>
        <taxon>Vertebrata</taxon>
        <taxon>Euteleostomi</taxon>
        <taxon>Actinopterygii</taxon>
        <taxon>Neopterygii</taxon>
        <taxon>Teleostei</taxon>
        <taxon>Neoteleostei</taxon>
        <taxon>Acanthomorphata</taxon>
        <taxon>Zeiogadaria</taxon>
        <taxon>Gadariae</taxon>
        <taxon>Gadiformes</taxon>
        <taxon>Gadoidei</taxon>
        <taxon>Gadidae</taxon>
        <taxon>Gadus</taxon>
    </lineage>
</organism>
<dbReference type="SMART" id="SM00054">
    <property type="entry name" value="EFh"/>
    <property type="match status" value="1"/>
</dbReference>